<dbReference type="PRINTS" id="PR00368">
    <property type="entry name" value="FADPNR"/>
</dbReference>
<dbReference type="InterPro" id="IPR036188">
    <property type="entry name" value="FAD/NAD-bd_sf"/>
</dbReference>
<keyword evidence="3" id="KW-0274">FAD</keyword>
<keyword evidence="2" id="KW-0285">Flavoprotein</keyword>
<feature type="transmembrane region" description="Helical" evidence="5">
    <location>
        <begin position="6"/>
        <end position="24"/>
    </location>
</feature>
<organism evidence="6 7">
    <name type="scientific">Lentinula raphanica</name>
    <dbReference type="NCBI Taxonomy" id="153919"/>
    <lineage>
        <taxon>Eukaryota</taxon>
        <taxon>Fungi</taxon>
        <taxon>Dikarya</taxon>
        <taxon>Basidiomycota</taxon>
        <taxon>Agaricomycotina</taxon>
        <taxon>Agaricomycetes</taxon>
        <taxon>Agaricomycetidae</taxon>
        <taxon>Agaricales</taxon>
        <taxon>Marasmiineae</taxon>
        <taxon>Omphalotaceae</taxon>
        <taxon>Lentinula</taxon>
    </lineage>
</organism>
<dbReference type="GO" id="GO:0050660">
    <property type="term" value="F:flavin adenine dinucleotide binding"/>
    <property type="evidence" value="ECO:0007669"/>
    <property type="project" value="InterPro"/>
</dbReference>
<keyword evidence="4" id="KW-0560">Oxidoreductase</keyword>
<sequence>MSIEQPHVVIVGAGISGIASAIALKRNLGFTNVTIYEKSTGIGGTWRTSTYPGCASDIPCHLYSLSSDLNPDWPSHFATQPQILSYWESLYRKHGLEPHTKFQTSVHEAEWDADRQLWRITLKDERTGEVMKEVVEACFMIYGLGGFMAPKYPKGISVEDIEKFKGDVWHSAEWRHDVDLKNKRVAVVGNGCSGAQIVPALSLDATTKVTNFIRSPQWLVPMNQFQYSSSMKWIFRRVPLVMRWYRNAILARADIEFLVFRKKNKKLRELALKGLTSYIKSVAPASLWDKLIPDYPVGAKQIIVDPKYLESLGRPNVELQTEPIDCVIENGIKLKNGEVVEVDVIVFATGYSLEPTNLRIRGLNGKTIREYFDEHGGPTAYLGGNFPGFPNLSYIIGANAATGHASLLFNMEAQIQLAVQLTAPILRSFQGPQRSGLHSLTIKEDVTDSYNTWLQSRIAGSVWPECGESYYYVDGTSRTKNIAMFPGPAALFWWLARKPRWGDWVAFGERGKRLNRSGLWRGIGLMDKDVVLGMKALAVLLVIGAVFVARTSAASSL</sequence>
<dbReference type="GO" id="GO:0004499">
    <property type="term" value="F:N,N-dimethylaniline monooxygenase activity"/>
    <property type="evidence" value="ECO:0007669"/>
    <property type="project" value="InterPro"/>
</dbReference>
<dbReference type="Pfam" id="PF00743">
    <property type="entry name" value="FMO-like"/>
    <property type="match status" value="1"/>
</dbReference>
<evidence type="ECO:0000256" key="4">
    <source>
        <dbReference type="ARBA" id="ARBA00023002"/>
    </source>
</evidence>
<evidence type="ECO:0008006" key="8">
    <source>
        <dbReference type="Google" id="ProtNLM"/>
    </source>
</evidence>
<evidence type="ECO:0000313" key="6">
    <source>
        <dbReference type="EMBL" id="KAJ3835558.1"/>
    </source>
</evidence>
<accession>A0AA38P3U3</accession>
<protein>
    <recommendedName>
        <fullName evidence="8">FAD/NAD(P)-binding domain-containing protein</fullName>
    </recommendedName>
</protein>
<evidence type="ECO:0000256" key="5">
    <source>
        <dbReference type="SAM" id="Phobius"/>
    </source>
</evidence>
<name>A0AA38P3U3_9AGAR</name>
<dbReference type="PANTHER" id="PTHR42877:SF4">
    <property type="entry name" value="FAD_NAD(P)-BINDING DOMAIN-CONTAINING PROTEIN-RELATED"/>
    <property type="match status" value="1"/>
</dbReference>
<keyword evidence="5" id="KW-0812">Transmembrane</keyword>
<keyword evidence="5" id="KW-0472">Membrane</keyword>
<dbReference type="Proteomes" id="UP001163846">
    <property type="component" value="Unassembled WGS sequence"/>
</dbReference>
<dbReference type="GO" id="GO:0050661">
    <property type="term" value="F:NADP binding"/>
    <property type="evidence" value="ECO:0007669"/>
    <property type="project" value="InterPro"/>
</dbReference>
<evidence type="ECO:0000256" key="3">
    <source>
        <dbReference type="ARBA" id="ARBA00022827"/>
    </source>
</evidence>
<dbReference type="PANTHER" id="PTHR42877">
    <property type="entry name" value="L-ORNITHINE N(5)-MONOOXYGENASE-RELATED"/>
    <property type="match status" value="1"/>
</dbReference>
<evidence type="ECO:0000256" key="1">
    <source>
        <dbReference type="ARBA" id="ARBA00010139"/>
    </source>
</evidence>
<evidence type="ECO:0000256" key="2">
    <source>
        <dbReference type="ARBA" id="ARBA00022630"/>
    </source>
</evidence>
<dbReference type="AlphaFoldDB" id="A0AA38P3U3"/>
<feature type="transmembrane region" description="Helical" evidence="5">
    <location>
        <begin position="530"/>
        <end position="549"/>
    </location>
</feature>
<proteinExistence type="inferred from homology"/>
<dbReference type="Gene3D" id="3.50.50.60">
    <property type="entry name" value="FAD/NAD(P)-binding domain"/>
    <property type="match status" value="2"/>
</dbReference>
<dbReference type="SUPFAM" id="SSF51905">
    <property type="entry name" value="FAD/NAD(P)-binding domain"/>
    <property type="match status" value="1"/>
</dbReference>
<comment type="caution">
    <text evidence="6">The sequence shown here is derived from an EMBL/GenBank/DDBJ whole genome shotgun (WGS) entry which is preliminary data.</text>
</comment>
<reference evidence="6" key="1">
    <citation type="submission" date="2022-08" db="EMBL/GenBank/DDBJ databases">
        <authorList>
            <consortium name="DOE Joint Genome Institute"/>
            <person name="Min B."/>
            <person name="Riley R."/>
            <person name="Sierra-Patev S."/>
            <person name="Naranjo-Ortiz M."/>
            <person name="Looney B."/>
            <person name="Konkel Z."/>
            <person name="Slot J.C."/>
            <person name="Sakamoto Y."/>
            <person name="Steenwyk J.L."/>
            <person name="Rokas A."/>
            <person name="Carro J."/>
            <person name="Camarero S."/>
            <person name="Ferreira P."/>
            <person name="Molpeceres G."/>
            <person name="Ruiz-Duenas F.J."/>
            <person name="Serrano A."/>
            <person name="Henrissat B."/>
            <person name="Drula E."/>
            <person name="Hughes K.W."/>
            <person name="Mata J.L."/>
            <person name="Ishikawa N.K."/>
            <person name="Vargas-Isla R."/>
            <person name="Ushijima S."/>
            <person name="Smith C.A."/>
            <person name="Ahrendt S."/>
            <person name="Andreopoulos W."/>
            <person name="He G."/>
            <person name="Labutti K."/>
            <person name="Lipzen A."/>
            <person name="Ng V."/>
            <person name="Sandor L."/>
            <person name="Barry K."/>
            <person name="Martinez A.T."/>
            <person name="Xiao Y."/>
            <person name="Gibbons J.G."/>
            <person name="Terashima K."/>
            <person name="Hibbett D.S."/>
            <person name="Grigoriev I.V."/>
        </authorList>
    </citation>
    <scope>NUCLEOTIDE SEQUENCE</scope>
    <source>
        <strain evidence="6">TFB9207</strain>
    </source>
</reference>
<comment type="similarity">
    <text evidence="1">Belongs to the FAD-binding monooxygenase family.</text>
</comment>
<dbReference type="EMBL" id="MU806400">
    <property type="protein sequence ID" value="KAJ3835558.1"/>
    <property type="molecule type" value="Genomic_DNA"/>
</dbReference>
<keyword evidence="5" id="KW-1133">Transmembrane helix</keyword>
<evidence type="ECO:0000313" key="7">
    <source>
        <dbReference type="Proteomes" id="UP001163846"/>
    </source>
</evidence>
<dbReference type="InterPro" id="IPR051209">
    <property type="entry name" value="FAD-bind_Monooxygenase_sf"/>
</dbReference>
<keyword evidence="7" id="KW-1185">Reference proteome</keyword>
<gene>
    <name evidence="6" type="ORF">F5878DRAFT_627571</name>
</gene>
<dbReference type="InterPro" id="IPR020946">
    <property type="entry name" value="Flavin_mOase-like"/>
</dbReference>